<dbReference type="Proteomes" id="UP000683360">
    <property type="component" value="Unassembled WGS sequence"/>
</dbReference>
<dbReference type="PROSITE" id="PS50234">
    <property type="entry name" value="VWFA"/>
    <property type="match status" value="1"/>
</dbReference>
<sequence>MVDLAVTGIYDENVECDCNDRYEEKTCERGGGPTYTVHALRKAREILFDEFSGVRPDAKKYIILLYDGLFTDRHTAFTEAQLLYRSTMLTAIGKGSSVGHSELVNIASDEDHAFTYLHEEDVYNRLLKDTVDKDYTDCVLHSSVEIMIVFDTQVDDFMDRKQALGQIINSLTSFRFTENMTIGVVAYLSNPKFIFTTCWSKHKTKDKLISAAFTVDQDKTNNLEMHRLVDFVKQNGVSNSTCSSDDASKIILMIIKWPME</sequence>
<organism evidence="2 3">
    <name type="scientific">Mytilus edulis</name>
    <name type="common">Blue mussel</name>
    <dbReference type="NCBI Taxonomy" id="6550"/>
    <lineage>
        <taxon>Eukaryota</taxon>
        <taxon>Metazoa</taxon>
        <taxon>Spiralia</taxon>
        <taxon>Lophotrochozoa</taxon>
        <taxon>Mollusca</taxon>
        <taxon>Bivalvia</taxon>
        <taxon>Autobranchia</taxon>
        <taxon>Pteriomorphia</taxon>
        <taxon>Mytilida</taxon>
        <taxon>Mytiloidea</taxon>
        <taxon>Mytilidae</taxon>
        <taxon>Mytilinae</taxon>
        <taxon>Mytilus</taxon>
    </lineage>
</organism>
<dbReference type="PANTHER" id="PTHR24020">
    <property type="entry name" value="COLLAGEN ALPHA"/>
    <property type="match status" value="1"/>
</dbReference>
<evidence type="ECO:0000313" key="3">
    <source>
        <dbReference type="Proteomes" id="UP000683360"/>
    </source>
</evidence>
<accession>A0A8S3UA58</accession>
<dbReference type="AlphaFoldDB" id="A0A8S3UA58"/>
<reference evidence="2" key="1">
    <citation type="submission" date="2021-03" db="EMBL/GenBank/DDBJ databases">
        <authorList>
            <person name="Bekaert M."/>
        </authorList>
    </citation>
    <scope>NUCLEOTIDE SEQUENCE</scope>
</reference>
<evidence type="ECO:0000313" key="2">
    <source>
        <dbReference type="EMBL" id="CAG2237745.1"/>
    </source>
</evidence>
<keyword evidence="3" id="KW-1185">Reference proteome</keyword>
<comment type="caution">
    <text evidence="2">The sequence shown here is derived from an EMBL/GenBank/DDBJ whole genome shotgun (WGS) entry which is preliminary data.</text>
</comment>
<dbReference type="InterPro" id="IPR002035">
    <property type="entry name" value="VWF_A"/>
</dbReference>
<dbReference type="EMBL" id="CAJPWZ010002402">
    <property type="protein sequence ID" value="CAG2237745.1"/>
    <property type="molecule type" value="Genomic_DNA"/>
</dbReference>
<dbReference type="OrthoDB" id="10488067at2759"/>
<proteinExistence type="predicted"/>
<gene>
    <name evidence="2" type="ORF">MEDL_50191</name>
</gene>
<evidence type="ECO:0000259" key="1">
    <source>
        <dbReference type="PROSITE" id="PS50234"/>
    </source>
</evidence>
<dbReference type="PANTHER" id="PTHR24020:SF20">
    <property type="entry name" value="PH DOMAIN-CONTAINING PROTEIN"/>
    <property type="match status" value="1"/>
</dbReference>
<dbReference type="Gene3D" id="3.40.50.410">
    <property type="entry name" value="von Willebrand factor, type A domain"/>
    <property type="match status" value="1"/>
</dbReference>
<name>A0A8S3UA58_MYTED</name>
<feature type="domain" description="VWFA" evidence="1">
    <location>
        <begin position="31"/>
        <end position="131"/>
    </location>
</feature>
<dbReference type="SUPFAM" id="SSF53300">
    <property type="entry name" value="vWA-like"/>
    <property type="match status" value="1"/>
</dbReference>
<protein>
    <recommendedName>
        <fullName evidence="1">VWFA domain-containing protein</fullName>
    </recommendedName>
</protein>
<dbReference type="InterPro" id="IPR050525">
    <property type="entry name" value="ECM_Assembly_Org"/>
</dbReference>
<dbReference type="InterPro" id="IPR036465">
    <property type="entry name" value="vWFA_dom_sf"/>
</dbReference>
<dbReference type="Pfam" id="PF00092">
    <property type="entry name" value="VWA"/>
    <property type="match status" value="1"/>
</dbReference>